<dbReference type="AlphaFoldDB" id="A0A6J4L6E0"/>
<gene>
    <name evidence="2" type="ORF">AVDCRST_MAG11-2130</name>
</gene>
<feature type="compositionally biased region" description="Basic residues" evidence="1">
    <location>
        <begin position="72"/>
        <end position="84"/>
    </location>
</feature>
<feature type="non-terminal residue" evidence="2">
    <location>
        <position position="162"/>
    </location>
</feature>
<evidence type="ECO:0000313" key="2">
    <source>
        <dbReference type="EMBL" id="CAA9323852.1"/>
    </source>
</evidence>
<feature type="compositionally biased region" description="Basic residues" evidence="1">
    <location>
        <begin position="11"/>
        <end position="27"/>
    </location>
</feature>
<sequence length="162" mass="17332">ERRRGADARPRAPRRGRPRRGVGRARRHELGAGGPAAAGRAPHGVPDPQPPDLLAGRVHPAPHGGACALAAPRRRRLARRRRAPVRGGVAGRGRAVQRGTHGGAGAGVGAHARRAAPELEPPHPRRRDRGHRVAQQLPPRPDRPAPPDARRVAAADRRRQLV</sequence>
<feature type="compositionally biased region" description="Basic and acidic residues" evidence="1">
    <location>
        <begin position="140"/>
        <end position="162"/>
    </location>
</feature>
<feature type="region of interest" description="Disordered" evidence="1">
    <location>
        <begin position="1"/>
        <end position="162"/>
    </location>
</feature>
<name>A0A6J4L6E0_9BACT</name>
<reference evidence="2" key="1">
    <citation type="submission" date="2020-02" db="EMBL/GenBank/DDBJ databases">
        <authorList>
            <person name="Meier V. D."/>
        </authorList>
    </citation>
    <scope>NUCLEOTIDE SEQUENCE</scope>
    <source>
        <strain evidence="2">AVDCRST_MAG11</strain>
    </source>
</reference>
<proteinExistence type="predicted"/>
<dbReference type="EMBL" id="CADCTU010000502">
    <property type="protein sequence ID" value="CAA9323852.1"/>
    <property type="molecule type" value="Genomic_DNA"/>
</dbReference>
<accession>A0A6J4L6E0</accession>
<organism evidence="2">
    <name type="scientific">uncultured Gemmatimonadaceae bacterium</name>
    <dbReference type="NCBI Taxonomy" id="246130"/>
    <lineage>
        <taxon>Bacteria</taxon>
        <taxon>Pseudomonadati</taxon>
        <taxon>Gemmatimonadota</taxon>
        <taxon>Gemmatimonadia</taxon>
        <taxon>Gemmatimonadales</taxon>
        <taxon>Gemmatimonadaceae</taxon>
        <taxon>environmental samples</taxon>
    </lineage>
</organism>
<feature type="compositionally biased region" description="Basic and acidic residues" evidence="1">
    <location>
        <begin position="1"/>
        <end position="10"/>
    </location>
</feature>
<evidence type="ECO:0000256" key="1">
    <source>
        <dbReference type="SAM" id="MobiDB-lite"/>
    </source>
</evidence>
<feature type="non-terminal residue" evidence="2">
    <location>
        <position position="1"/>
    </location>
</feature>
<protein>
    <submittedName>
        <fullName evidence="2">Uncharacterized protein</fullName>
    </submittedName>
</protein>